<dbReference type="EMBL" id="JBHTMC010000032">
    <property type="protein sequence ID" value="MFD1265273.1"/>
    <property type="molecule type" value="Genomic_DNA"/>
</dbReference>
<evidence type="ECO:0000313" key="4">
    <source>
        <dbReference type="EMBL" id="MFD1265273.1"/>
    </source>
</evidence>
<proteinExistence type="predicted"/>
<keyword evidence="1" id="KW-0175">Coiled coil</keyword>
<evidence type="ECO:0000256" key="2">
    <source>
        <dbReference type="SAM" id="MobiDB-lite"/>
    </source>
</evidence>
<feature type="coiled-coil region" evidence="1">
    <location>
        <begin position="1576"/>
        <end position="1603"/>
    </location>
</feature>
<gene>
    <name evidence="4" type="ORF">ACFQ4M_17005</name>
</gene>
<protein>
    <submittedName>
        <fullName evidence="4">PLxRFG domain-containing protein</fullName>
    </submittedName>
</protein>
<dbReference type="RefSeq" id="WP_277834306.1">
    <property type="nucleotide sequence ID" value="NZ_JARQZE010000012.1"/>
</dbReference>
<feature type="region of interest" description="Disordered" evidence="2">
    <location>
        <begin position="451"/>
        <end position="473"/>
    </location>
</feature>
<dbReference type="InterPro" id="IPR020891">
    <property type="entry name" value="UPF0758_CS"/>
</dbReference>
<evidence type="ECO:0000256" key="1">
    <source>
        <dbReference type="SAM" id="Coils"/>
    </source>
</evidence>
<dbReference type="Proteomes" id="UP001597158">
    <property type="component" value="Unassembled WGS sequence"/>
</dbReference>
<dbReference type="Gene3D" id="3.40.140.10">
    <property type="entry name" value="Cytidine Deaminase, domain 2"/>
    <property type="match status" value="1"/>
</dbReference>
<reference evidence="5" key="1">
    <citation type="journal article" date="2019" name="Int. J. Syst. Evol. Microbiol.">
        <title>The Global Catalogue of Microorganisms (GCM) 10K type strain sequencing project: providing services to taxonomists for standard genome sequencing and annotation.</title>
        <authorList>
            <consortium name="The Broad Institute Genomics Platform"/>
            <consortium name="The Broad Institute Genome Sequencing Center for Infectious Disease"/>
            <person name="Wu L."/>
            <person name="Ma J."/>
        </authorList>
    </citation>
    <scope>NUCLEOTIDE SEQUENCE [LARGE SCALE GENOMIC DNA]</scope>
    <source>
        <strain evidence="5">CCUG 48884</strain>
    </source>
</reference>
<name>A0ABW3WJ28_9RHOO</name>
<dbReference type="NCBIfam" id="NF032893">
    <property type="entry name" value="tail-700"/>
    <property type="match status" value="1"/>
</dbReference>
<evidence type="ECO:0000313" key="5">
    <source>
        <dbReference type="Proteomes" id="UP001597158"/>
    </source>
</evidence>
<feature type="region of interest" description="Disordered" evidence="2">
    <location>
        <begin position="1"/>
        <end position="29"/>
    </location>
</feature>
<dbReference type="InterPro" id="IPR041639">
    <property type="entry name" value="LPD39"/>
</dbReference>
<accession>A0ABW3WJ28</accession>
<feature type="region of interest" description="Disordered" evidence="2">
    <location>
        <begin position="1213"/>
        <end position="1235"/>
    </location>
</feature>
<organism evidence="4 5">
    <name type="scientific">Thauera mechernichensis</name>
    <dbReference type="NCBI Taxonomy" id="82788"/>
    <lineage>
        <taxon>Bacteria</taxon>
        <taxon>Pseudomonadati</taxon>
        <taxon>Pseudomonadota</taxon>
        <taxon>Betaproteobacteria</taxon>
        <taxon>Rhodocyclales</taxon>
        <taxon>Zoogloeaceae</taxon>
        <taxon>Thauera</taxon>
    </lineage>
</organism>
<dbReference type="Pfam" id="PF18858">
    <property type="entry name" value="LPD39"/>
    <property type="match status" value="1"/>
</dbReference>
<sequence length="2135" mass="229125">MALIPFDGELDPPPPGLTPFSGKLDNETRSAKPKRSLFAYANDSVIDAANAAAGLAKAGVDLVAPGSAPSKAIGEFIESGQEKQSDWKKQTRADLGQKLASADGELDKAGTYLKHAIVEDPLGTIAEVAGNIGPFGAVGRGLQGLDAAARTGAIMGLAGGLSAGEVRGNIFEKISSTPDAELQEASPEYARLRQTMGEAEAKAKIGGDFGRHAPEILAAGAVGALGGKYGLEGMAARVAPARTRLANAAVGVLDESTQGAAEQLASNVGARRTLPDQALLEDVALNAAAEGVLGLGGAAVGPTRNDRSVRPTGEEFDVGAALAPVSLRSEETELGLTARPIIDESALARAGVFPLAPTPSQQMGLDPATGPMSAAAALAVDTGASPTAQPATPAGNPGVVWRNGDFDLPVDVVGPPEPDQGGRLFVPVRGTIDGRTSTSYVPADQLVGWNLGATTSPEGGNASPDATQADGAPISDFGEFAPFTPEQSPVPLENAQRLAQMLEQNGRAVLIVPNVDGSGFGLAPADALTPEQRTAVKRFQPQADAQPSDQAPIEDEPPAAAGLASVDQGKVAGALDIDSAGARWETMPAEERHALIQRAGLNPVQRRNVQAMPWRNMGHVLRNRLAGAMQPDPSPAIPSGVTIQALPANSGAPDAATRWEAMSGEQRQQVAVRAGWATRAGAPNVIARRLAQTAWADLSNAARDRLESGLVPDPVDAPATPLAAPDMQQDIPTSTATPEAAPAVAPGQTAKSRDVLLAQVEVLKQRTAPADLVADYNQLKDRIADARRRASLKATKRTEAETLTSWADNQDRELERLRTQIGFVELRAGTARYRVLNTPENLEAFAQKLKKAPVGRWTVTVQPDEVYEHVETRPSTTEAQRDAGRSGLRDLLRRLENSQGRRNGGADRGAFSLLGARLYDGFVAGEASQLVGQAVSSPADLAALAQVYRDPRFETFRAFFVKNGRIVGENGYSSRLPAVVRVPDNMPEQVREDMQAFGADGYYLLHNHPSGRSEPSVADLRLTNDVDQKAPGMLGHVVIDFNEYSVIQGGGHVQRVDAPELAGIDFKSKPELQHQLLNTEISGPDDVVSIAKALQIPGGHATLVLTGSDGRVSLLLDLPAAMLDDASPEARGKVKGVMRALARESGSGGHRFIVLPAGAQTNFAMGELIRFGVVSDVVTANGDSMRMSGTPWGGDFLDGRDAKVMRISDEASPYTVADDAPQNRQVGGFGNRPVHRVREDAPTHYARDTAGAPQAQADPNALPPAPQLTSAEWISHALRTNRGWAMGALTRDQITDIWGDSMPGVRRFDEVVRNMDTVRQRIAERADVILERWRELPSEAADRVSDLMHRATLAQFDPEAHRTGALNTEQANMLRMWKALPPAAQSLYRDVRDTYRETLLSIRDGLANRAENAGTNGARIAAQIRLEFDNYLKDGPYFPLARFGELMLIADKGNERIVETFESSAQRELRMRQLRGAGWTVKATSKAQYSATRDGAAGQFIGDVLEKINALEMPADQKAKLMDNLNQLAIGTLPDASYRRHFRHRKGVPGFSSDAMRAFAASMQHAGHHIAKIRHAQELALLLDEMQKDARDARGDVDVTEQQQVINELSRRLDYLMNPNTHPVAAAAGQVGFVMSLGGSVASGLVNLTQTPFVTLPWLGARYGFGKASTALTQAARDYFGGKWEKWSGFVMAGNPKLTGDEQQAIRELESMGLINLTQAHDLAGTANTDSTVSKRAFAIDRAMKIVGWTFHVPEVFNRQVSALAAYRLARGNGRDHAGAVEAARGALIRTHFDYSASNRARFMHGNFTRVITMFKQYSQQMTYLLWRNAYQALKGESPEVRREARRMLVGVAAMHFTAAGSLGLPLGVFGITPLLGLLSMGMGDEDDPWDWEAEYRKMLADVFGKEGGEAVARGPVRMLLNVDLASRVGLGDLWIRGPQKEAEGRDLVEAWLISLLGPVAGYAGQMGTAAKAFEEGKFSRGVEAMMPKFASAPLRAYRYSDEGVRSWRGDDLGIELTPADIVGTALGFQPARLAEMYEGRNAVKGREAKLQDRRSEILNLWVAANMAGDHDGMTEAAEAARRFNNLNPEFAINVLSFQQAYRAKLRNAGQIRDGIHLSRKRDALREEGRFANVD</sequence>
<keyword evidence="5" id="KW-1185">Reference proteome</keyword>
<feature type="domain" description="Large polyvalent protein-associated" evidence="3">
    <location>
        <begin position="1279"/>
        <end position="1414"/>
    </location>
</feature>
<comment type="caution">
    <text evidence="4">The sequence shown here is derived from an EMBL/GenBank/DDBJ whole genome shotgun (WGS) entry which is preliminary data.</text>
</comment>
<dbReference type="PROSITE" id="PS01302">
    <property type="entry name" value="UPF0758"/>
    <property type="match status" value="1"/>
</dbReference>
<evidence type="ECO:0000259" key="3">
    <source>
        <dbReference type="Pfam" id="PF18858"/>
    </source>
</evidence>